<sequence length="220" mass="24749">MSTHTFRELETAAYCPRKLYYRRRDGASEIPDEVESVRRLAREYERLLTDDAALLAAPIEVGPDEYRDRLRGLRERLVDWDALVAPTATDAYLEGKDARGIAHKVVAGQAGPAPSLVFAGRPPEDGVWEPQTVRLVAAAKALSWERERDIDTAYAEYPAYGVIRRIEVNTRRAGVYRRAIRTADSIDGPPGRVRNDAKCKPCEFSDDCGVKTRSLRSMIR</sequence>
<dbReference type="EMBL" id="FNOF01000002">
    <property type="protein sequence ID" value="SDW31550.1"/>
    <property type="molecule type" value="Genomic_DNA"/>
</dbReference>
<dbReference type="AlphaFoldDB" id="A0A1H2SIY3"/>
<reference evidence="1 2" key="1">
    <citation type="submission" date="2016-10" db="EMBL/GenBank/DDBJ databases">
        <authorList>
            <person name="de Groot N.N."/>
        </authorList>
    </citation>
    <scope>NUCLEOTIDE SEQUENCE [LARGE SCALE GENOMIC DNA]</scope>
    <source>
        <strain evidence="1 2">DSM 3756</strain>
    </source>
</reference>
<evidence type="ECO:0000313" key="2">
    <source>
        <dbReference type="Proteomes" id="UP000182573"/>
    </source>
</evidence>
<protein>
    <submittedName>
        <fullName evidence="1">CRISPR-associated exonuclease Cas4</fullName>
    </submittedName>
</protein>
<keyword evidence="1" id="KW-0269">Exonuclease</keyword>
<keyword evidence="1" id="KW-0540">Nuclease</keyword>
<gene>
    <name evidence="1" type="ORF">SAMN05443574_102388</name>
</gene>
<dbReference type="Proteomes" id="UP000182573">
    <property type="component" value="Unassembled WGS sequence"/>
</dbReference>
<dbReference type="RefSeq" id="WP_004517678.1">
    <property type="nucleotide sequence ID" value="NZ_FNOF01000002.1"/>
</dbReference>
<name>A0A1H2SIY3_HALVA</name>
<dbReference type="GO" id="GO:0004527">
    <property type="term" value="F:exonuclease activity"/>
    <property type="evidence" value="ECO:0007669"/>
    <property type="project" value="UniProtKB-KW"/>
</dbReference>
<proteinExistence type="predicted"/>
<keyword evidence="1" id="KW-0378">Hydrolase</keyword>
<organism evidence="1 2">
    <name type="scientific">Haloarcula vallismortis</name>
    <name type="common">Halobacterium vallismortis</name>
    <dbReference type="NCBI Taxonomy" id="28442"/>
    <lineage>
        <taxon>Archaea</taxon>
        <taxon>Methanobacteriati</taxon>
        <taxon>Methanobacteriota</taxon>
        <taxon>Stenosarchaea group</taxon>
        <taxon>Halobacteria</taxon>
        <taxon>Halobacteriales</taxon>
        <taxon>Haloarculaceae</taxon>
        <taxon>Haloarcula</taxon>
    </lineage>
</organism>
<dbReference type="STRING" id="28442.SAMN05443574_102388"/>
<accession>A0A1H2SIY3</accession>
<evidence type="ECO:0000313" key="1">
    <source>
        <dbReference type="EMBL" id="SDW31550.1"/>
    </source>
</evidence>